<organism evidence="2 3">
    <name type="scientific">Agromyces lapidis</name>
    <dbReference type="NCBI Taxonomy" id="279574"/>
    <lineage>
        <taxon>Bacteria</taxon>
        <taxon>Bacillati</taxon>
        <taxon>Actinomycetota</taxon>
        <taxon>Actinomycetes</taxon>
        <taxon>Micrococcales</taxon>
        <taxon>Microbacteriaceae</taxon>
        <taxon>Agromyces</taxon>
    </lineage>
</organism>
<reference evidence="2 3" key="1">
    <citation type="submission" date="2024-09" db="EMBL/GenBank/DDBJ databases">
        <authorList>
            <person name="Sun Q."/>
            <person name="Mori K."/>
        </authorList>
    </citation>
    <scope>NUCLEOTIDE SEQUENCE [LARGE SCALE GENOMIC DNA]</scope>
    <source>
        <strain evidence="2 3">JCM 14321</strain>
    </source>
</reference>
<dbReference type="EMBL" id="JBHMBL010000003">
    <property type="protein sequence ID" value="MFB9643197.1"/>
    <property type="molecule type" value="Genomic_DNA"/>
</dbReference>
<keyword evidence="3" id="KW-1185">Reference proteome</keyword>
<proteinExistence type="predicted"/>
<evidence type="ECO:0000256" key="1">
    <source>
        <dbReference type="SAM" id="SignalP"/>
    </source>
</evidence>
<sequence>MRARVMKALAAVGLSVAMVAGGAAVSASATPDVWYKITGYSQTECQRIQTQYRGWGARIWTACHYRSYDQKWAFSYYWIS</sequence>
<gene>
    <name evidence="2" type="ORF">ACFFQV_12945</name>
</gene>
<feature type="chain" id="PRO_5046201230" description="Lactococcin 972 family bacteriocin" evidence="1">
    <location>
        <begin position="30"/>
        <end position="80"/>
    </location>
</feature>
<dbReference type="RefSeq" id="WP_157424986.1">
    <property type="nucleotide sequence ID" value="NZ_BAAANI010000004.1"/>
</dbReference>
<keyword evidence="1" id="KW-0732">Signal</keyword>
<name>A0ABV5SSA5_9MICO</name>
<protein>
    <recommendedName>
        <fullName evidence="4">Lactococcin 972 family bacteriocin</fullName>
    </recommendedName>
</protein>
<accession>A0ABV5SSA5</accession>
<evidence type="ECO:0000313" key="2">
    <source>
        <dbReference type="EMBL" id="MFB9643197.1"/>
    </source>
</evidence>
<feature type="signal peptide" evidence="1">
    <location>
        <begin position="1"/>
        <end position="29"/>
    </location>
</feature>
<dbReference type="Proteomes" id="UP001589667">
    <property type="component" value="Unassembled WGS sequence"/>
</dbReference>
<comment type="caution">
    <text evidence="2">The sequence shown here is derived from an EMBL/GenBank/DDBJ whole genome shotgun (WGS) entry which is preliminary data.</text>
</comment>
<evidence type="ECO:0008006" key="4">
    <source>
        <dbReference type="Google" id="ProtNLM"/>
    </source>
</evidence>
<evidence type="ECO:0000313" key="3">
    <source>
        <dbReference type="Proteomes" id="UP001589667"/>
    </source>
</evidence>